<evidence type="ECO:0000313" key="1">
    <source>
        <dbReference type="EMBL" id="PJE69558.1"/>
    </source>
</evidence>
<name>A0A2H9T1I0_9BACT</name>
<protein>
    <submittedName>
        <fullName evidence="1">Uncharacterized protein</fullName>
    </submittedName>
</protein>
<reference evidence="2" key="1">
    <citation type="submission" date="2017-09" db="EMBL/GenBank/DDBJ databases">
        <title>Depth-based differentiation of microbial function through sediment-hosted aquifers and enrichment of novel symbionts in the deep terrestrial subsurface.</title>
        <authorList>
            <person name="Probst A.J."/>
            <person name="Ladd B."/>
            <person name="Jarett J.K."/>
            <person name="Geller-Mcgrath D.E."/>
            <person name="Sieber C.M.K."/>
            <person name="Emerson J.B."/>
            <person name="Anantharaman K."/>
            <person name="Thomas B.C."/>
            <person name="Malmstrom R."/>
            <person name="Stieglmeier M."/>
            <person name="Klingl A."/>
            <person name="Woyke T."/>
            <person name="Ryan C.M."/>
            <person name="Banfield J.F."/>
        </authorList>
    </citation>
    <scope>NUCLEOTIDE SEQUENCE [LARGE SCALE GENOMIC DNA]</scope>
</reference>
<dbReference type="AlphaFoldDB" id="A0A2H9T1I0"/>
<accession>A0A2H9T1I0</accession>
<gene>
    <name evidence="1" type="ORF">COU98_01330</name>
</gene>
<comment type="caution">
    <text evidence="1">The sequence shown here is derived from an EMBL/GenBank/DDBJ whole genome shotgun (WGS) entry which is preliminary data.</text>
</comment>
<dbReference type="Proteomes" id="UP000236946">
    <property type="component" value="Unassembled WGS sequence"/>
</dbReference>
<evidence type="ECO:0000313" key="2">
    <source>
        <dbReference type="Proteomes" id="UP000236946"/>
    </source>
</evidence>
<organism evidence="1 2">
    <name type="scientific">Candidatus Staskawiczbacteria bacterium CG10_big_fil_rev_8_21_14_0_10_38_10</name>
    <dbReference type="NCBI Taxonomy" id="1974891"/>
    <lineage>
        <taxon>Bacteria</taxon>
        <taxon>Candidatus Staskawicziibacteriota</taxon>
    </lineage>
</organism>
<proteinExistence type="predicted"/>
<dbReference type="EMBL" id="PFEN01000022">
    <property type="protein sequence ID" value="PJE69558.1"/>
    <property type="molecule type" value="Genomic_DNA"/>
</dbReference>
<sequence length="121" mass="13571">MKIKDFMRGRPQEEVTVRFDPNDLVKLKCHCDYDPTLRGKKDNEVMVVKGIEIKNPDGSWTPYPSVTWLDGVQDEEQLITVAFIKKISEDGFDIVTSSQGVPDGTLMCAAQEAGIHTETIN</sequence>